<evidence type="ECO:0000313" key="5">
    <source>
        <dbReference type="EMBL" id="MSS84623.1"/>
    </source>
</evidence>
<dbReference type="PROSITE" id="PS50932">
    <property type="entry name" value="HTH_LACI_2"/>
    <property type="match status" value="1"/>
</dbReference>
<dbReference type="GO" id="GO:0003700">
    <property type="term" value="F:DNA-binding transcription factor activity"/>
    <property type="evidence" value="ECO:0007669"/>
    <property type="project" value="TreeGrafter"/>
</dbReference>
<dbReference type="InterPro" id="IPR010982">
    <property type="entry name" value="Lambda_DNA-bd_dom_sf"/>
</dbReference>
<dbReference type="InterPro" id="IPR028082">
    <property type="entry name" value="Peripla_BP_I"/>
</dbReference>
<dbReference type="GO" id="GO:0000976">
    <property type="term" value="F:transcription cis-regulatory region binding"/>
    <property type="evidence" value="ECO:0007669"/>
    <property type="project" value="TreeGrafter"/>
</dbReference>
<comment type="caution">
    <text evidence="5">The sequence shown here is derived from an EMBL/GenBank/DDBJ whole genome shotgun (WGS) entry which is preliminary data.</text>
</comment>
<dbReference type="PANTHER" id="PTHR30146">
    <property type="entry name" value="LACI-RELATED TRANSCRIPTIONAL REPRESSOR"/>
    <property type="match status" value="1"/>
</dbReference>
<reference evidence="5 6" key="1">
    <citation type="submission" date="2019-08" db="EMBL/GenBank/DDBJ databases">
        <title>In-depth cultivation of the pig gut microbiome towards novel bacterial diversity and tailored functional studies.</title>
        <authorList>
            <person name="Wylensek D."/>
            <person name="Hitch T.C.A."/>
            <person name="Clavel T."/>
        </authorList>
    </citation>
    <scope>NUCLEOTIDE SEQUENCE [LARGE SCALE GENOMIC DNA]</scope>
    <source>
        <strain evidence="5 6">WB03_NA08</strain>
    </source>
</reference>
<dbReference type="Gene3D" id="3.40.50.2300">
    <property type="match status" value="2"/>
</dbReference>
<dbReference type="InterPro" id="IPR046335">
    <property type="entry name" value="LacI/GalR-like_sensor"/>
</dbReference>
<keyword evidence="2" id="KW-0238">DNA-binding</keyword>
<evidence type="ECO:0000313" key="6">
    <source>
        <dbReference type="Proteomes" id="UP000470875"/>
    </source>
</evidence>
<name>A0A6N7W7Y5_9ACTO</name>
<organism evidence="5 6">
    <name type="scientific">Scrofimicrobium canadense</name>
    <dbReference type="NCBI Taxonomy" id="2652290"/>
    <lineage>
        <taxon>Bacteria</taxon>
        <taxon>Bacillati</taxon>
        <taxon>Actinomycetota</taxon>
        <taxon>Actinomycetes</taxon>
        <taxon>Actinomycetales</taxon>
        <taxon>Actinomycetaceae</taxon>
        <taxon>Scrofimicrobium</taxon>
    </lineage>
</organism>
<dbReference type="Pfam" id="PF13377">
    <property type="entry name" value="Peripla_BP_3"/>
    <property type="match status" value="1"/>
</dbReference>
<dbReference type="SUPFAM" id="SSF47413">
    <property type="entry name" value="lambda repressor-like DNA-binding domains"/>
    <property type="match status" value="1"/>
</dbReference>
<evidence type="ECO:0000259" key="4">
    <source>
        <dbReference type="PROSITE" id="PS50932"/>
    </source>
</evidence>
<accession>A0A6N7W7Y5</accession>
<dbReference type="Pfam" id="PF00356">
    <property type="entry name" value="LacI"/>
    <property type="match status" value="1"/>
</dbReference>
<dbReference type="Gene3D" id="1.10.260.40">
    <property type="entry name" value="lambda repressor-like DNA-binding domains"/>
    <property type="match status" value="1"/>
</dbReference>
<dbReference type="RefSeq" id="WP_154545161.1">
    <property type="nucleotide sequence ID" value="NZ_VULO01000008.1"/>
</dbReference>
<evidence type="ECO:0000256" key="2">
    <source>
        <dbReference type="ARBA" id="ARBA00023125"/>
    </source>
</evidence>
<dbReference type="CDD" id="cd01392">
    <property type="entry name" value="HTH_LacI"/>
    <property type="match status" value="1"/>
</dbReference>
<evidence type="ECO:0000256" key="3">
    <source>
        <dbReference type="ARBA" id="ARBA00023163"/>
    </source>
</evidence>
<dbReference type="EMBL" id="VULO01000008">
    <property type="protein sequence ID" value="MSS84623.1"/>
    <property type="molecule type" value="Genomic_DNA"/>
</dbReference>
<dbReference type="PANTHER" id="PTHR30146:SF109">
    <property type="entry name" value="HTH-TYPE TRANSCRIPTIONAL REGULATOR GALS"/>
    <property type="match status" value="1"/>
</dbReference>
<dbReference type="CDD" id="cd06267">
    <property type="entry name" value="PBP1_LacI_sugar_binding-like"/>
    <property type="match status" value="1"/>
</dbReference>
<dbReference type="AlphaFoldDB" id="A0A6N7W7Y5"/>
<keyword evidence="3" id="KW-0804">Transcription</keyword>
<dbReference type="InterPro" id="IPR000843">
    <property type="entry name" value="HTH_LacI"/>
</dbReference>
<protein>
    <submittedName>
        <fullName evidence="5">LacI family transcriptional regulator</fullName>
    </submittedName>
</protein>
<gene>
    <name evidence="5" type="ORF">FYJ24_07565</name>
</gene>
<proteinExistence type="predicted"/>
<keyword evidence="1" id="KW-0805">Transcription regulation</keyword>
<dbReference type="SMART" id="SM00354">
    <property type="entry name" value="HTH_LACI"/>
    <property type="match status" value="1"/>
</dbReference>
<sequence>MKYVRPTQNDVARLAGVSRQTVSLVTNADPRVSEESRNAVLAAMKELGYRTNAAARQLASRRSDTVGIICADLLNPFIAEQIEAIRRTARVAGFSVVVFPVDENARSEREALERLVETDAAGAIMVAPLADRDTLEEYGKLLAIVALGRNIRVPGVSFVRPADEAGAAQVTRHLIDQQYDPVVFVGPFREGEGDSSQERYRGYSQTMCNQGLLPVRIVTRIEYQSEIYRFLSEHGHGTAFVCHNDKIALDVASAAIDHGLALGSQVGVAGYDNSYLSQYSGLQLTTVDMHIQVMAERALELLQTMLIGETQDADVVVTPTLVMRDSTDRHQ</sequence>
<evidence type="ECO:0000256" key="1">
    <source>
        <dbReference type="ARBA" id="ARBA00023015"/>
    </source>
</evidence>
<dbReference type="SUPFAM" id="SSF53822">
    <property type="entry name" value="Periplasmic binding protein-like I"/>
    <property type="match status" value="1"/>
</dbReference>
<dbReference type="Proteomes" id="UP000470875">
    <property type="component" value="Unassembled WGS sequence"/>
</dbReference>
<feature type="domain" description="HTH lacI-type" evidence="4">
    <location>
        <begin position="6"/>
        <end position="60"/>
    </location>
</feature>
<keyword evidence="6" id="KW-1185">Reference proteome</keyword>